<evidence type="ECO:0000313" key="1">
    <source>
        <dbReference type="EMBL" id="OPB45558.1"/>
    </source>
</evidence>
<dbReference type="Proteomes" id="UP000191004">
    <property type="component" value="Unassembled WGS sequence"/>
</dbReference>
<protein>
    <submittedName>
        <fullName evidence="1">Uncharacterized protein</fullName>
    </submittedName>
</protein>
<dbReference type="AlphaFoldDB" id="A0A1T3CWT2"/>
<proteinExistence type="predicted"/>
<sequence length="81" mass="8572">MAPSLQSIPTTAQLQAIWNKHTHAAPTHNASTTHPVFFTQRLRKPSVGSAIPSPVAGLGFSPVAHGYVYQEARSGANAPKL</sequence>
<name>A0A1T3CWT2_9HYPO</name>
<accession>A0A1T3CWT2</accession>
<dbReference type="EMBL" id="LVVK01000005">
    <property type="protein sequence ID" value="OPB45558.1"/>
    <property type="molecule type" value="Genomic_DNA"/>
</dbReference>
<comment type="caution">
    <text evidence="1">The sequence shown here is derived from an EMBL/GenBank/DDBJ whole genome shotgun (WGS) entry which is preliminary data.</text>
</comment>
<evidence type="ECO:0000313" key="2">
    <source>
        <dbReference type="Proteomes" id="UP000191004"/>
    </source>
</evidence>
<keyword evidence="2" id="KW-1185">Reference proteome</keyword>
<dbReference type="OrthoDB" id="3535086at2759"/>
<organism evidence="1 2">
    <name type="scientific">Trichoderma guizhouense</name>
    <dbReference type="NCBI Taxonomy" id="1491466"/>
    <lineage>
        <taxon>Eukaryota</taxon>
        <taxon>Fungi</taxon>
        <taxon>Dikarya</taxon>
        <taxon>Ascomycota</taxon>
        <taxon>Pezizomycotina</taxon>
        <taxon>Sordariomycetes</taxon>
        <taxon>Hypocreomycetidae</taxon>
        <taxon>Hypocreales</taxon>
        <taxon>Hypocreaceae</taxon>
        <taxon>Trichoderma</taxon>
    </lineage>
</organism>
<reference evidence="1 2" key="1">
    <citation type="submission" date="2016-04" db="EMBL/GenBank/DDBJ databases">
        <title>Multiple horizontal gene transfer events from other fungi enriched the ability of the initially mycotrophic fungus Trichoderma (Ascomycota) to feed on dead plant biomass.</title>
        <authorList>
            <person name="Atanasova L."/>
            <person name="Chenthamara K."/>
            <person name="Zhang J."/>
            <person name="Grujic M."/>
            <person name="Henrissat B."/>
            <person name="Kuo A."/>
            <person name="Aertz A."/>
            <person name="Salamov A."/>
            <person name="Lipzen A."/>
            <person name="Labutti K."/>
            <person name="Barry K."/>
            <person name="Miao Y."/>
            <person name="Rahimi M.J."/>
            <person name="Shen Q."/>
            <person name="Grigoriev I.V."/>
            <person name="Kubicek C.P."/>
            <person name="Druzhinina I.S."/>
        </authorList>
    </citation>
    <scope>NUCLEOTIDE SEQUENCE [LARGE SCALE GENOMIC DNA]</scope>
    <source>
        <strain evidence="1 2">NJAU 4742</strain>
    </source>
</reference>
<gene>
    <name evidence="1" type="ORF">A0O28_0077680</name>
</gene>